<evidence type="ECO:0000313" key="3">
    <source>
        <dbReference type="EMBL" id="CAB3723559.1"/>
    </source>
</evidence>
<evidence type="ECO:0000259" key="1">
    <source>
        <dbReference type="Pfam" id="PF07171"/>
    </source>
</evidence>
<proteinExistence type="predicted"/>
<dbReference type="EMBL" id="CADIJO010000015">
    <property type="protein sequence ID" value="CAB3723559.1"/>
    <property type="molecule type" value="Genomic_DNA"/>
</dbReference>
<feature type="domain" description="Microcystin LR degradation protein MlrC N-terminal" evidence="2">
    <location>
        <begin position="6"/>
        <end position="297"/>
    </location>
</feature>
<dbReference type="Pfam" id="PF07171">
    <property type="entry name" value="MlrC_C"/>
    <property type="match status" value="1"/>
</dbReference>
<dbReference type="InterPro" id="IPR015995">
    <property type="entry name" value="MlrC_N"/>
</dbReference>
<protein>
    <recommendedName>
        <fullName evidence="5">Microcystinase C</fullName>
    </recommendedName>
</protein>
<gene>
    <name evidence="3" type="ORF">LMG3458_04192</name>
</gene>
<evidence type="ECO:0000313" key="4">
    <source>
        <dbReference type="Proteomes" id="UP000494111"/>
    </source>
</evidence>
<organism evidence="3 4">
    <name type="scientific">Achromobacter deleyi</name>
    <dbReference type="NCBI Taxonomy" id="1353891"/>
    <lineage>
        <taxon>Bacteria</taxon>
        <taxon>Pseudomonadati</taxon>
        <taxon>Pseudomonadota</taxon>
        <taxon>Betaproteobacteria</taxon>
        <taxon>Burkholderiales</taxon>
        <taxon>Alcaligenaceae</taxon>
        <taxon>Achromobacter</taxon>
    </lineage>
</organism>
<name>A0A6S7AF06_9BURK</name>
<sequence>MNKPWRVAIAGFHIESVSFLPIEATKADFDAVALRGEHILTELRGTNTVIGGFIQVCEAQGIEMVPLVHTALGAVGPASDEAVACYADEIAQGVRQHADTLDGVLLFLHGACWAPSYPDPERHFLRLVRQALGPDKPLMVAFDYHGNLDADTLEGVTAPFAYRRSPHTDTGETGARAADCLARTLRGEIAPVWAIAKPDVLVPSIFSATALQPLADIIDAGKQRDAACAGYSDTSVMAGFSYADAHNTGFSVLCVRDADRAGAQAAADALAGQIHAQRHALYRPLPVYEIDAAVDQVLAQLRREPAAGRPYVLLEHADRMNDSTYLLDALLQRGVTRAAVPFIWDAAAAQQAAQAGAGQCIRLRLGAHSSDKAGPKLEVDARVLWAGPKQYRVSGDYMRGMPVDLGVSALLDVNGISVSVVSHFAFAVDGDAFTQFGLRPEDFDIIVLRSKTHFRAFYEPLARDILIVDTPDYGVADLRKLPYRHVDVTRAFPFVDAPHAGAFPAGDAPTASAGPA</sequence>
<accession>A0A6S7AF06</accession>
<evidence type="ECO:0000259" key="2">
    <source>
        <dbReference type="Pfam" id="PF07364"/>
    </source>
</evidence>
<dbReference type="InterPro" id="IPR010799">
    <property type="entry name" value="MlrC_C"/>
</dbReference>
<dbReference type="Proteomes" id="UP000494111">
    <property type="component" value="Unassembled WGS sequence"/>
</dbReference>
<dbReference type="Pfam" id="PF07364">
    <property type="entry name" value="DUF1485"/>
    <property type="match status" value="1"/>
</dbReference>
<evidence type="ECO:0008006" key="5">
    <source>
        <dbReference type="Google" id="ProtNLM"/>
    </source>
</evidence>
<dbReference type="RefSeq" id="WP_175193795.1">
    <property type="nucleotide sequence ID" value="NZ_CADIJO010000015.1"/>
</dbReference>
<feature type="domain" description="Microcystin LR degradation protein MlrC C-terminal" evidence="1">
    <location>
        <begin position="321"/>
        <end position="485"/>
    </location>
</feature>
<reference evidence="3 4" key="1">
    <citation type="submission" date="2020-04" db="EMBL/GenBank/DDBJ databases">
        <authorList>
            <person name="De Canck E."/>
        </authorList>
    </citation>
    <scope>NUCLEOTIDE SEQUENCE [LARGE SCALE GENOMIC DNA]</scope>
    <source>
        <strain evidence="3 4">LMG 3458</strain>
    </source>
</reference>
<dbReference type="AlphaFoldDB" id="A0A6S7AF06"/>